<accession>A0A520MPC4</accession>
<gene>
    <name evidence="4" type="ORF">EVB03_01555</name>
</gene>
<evidence type="ECO:0000313" key="5">
    <source>
        <dbReference type="Proteomes" id="UP000315889"/>
    </source>
</evidence>
<reference evidence="4 5" key="1">
    <citation type="submission" date="2019-02" db="EMBL/GenBank/DDBJ databases">
        <title>Prokaryotic population dynamics and viral predation in marine succession experiment using metagenomics: the confinement effect.</title>
        <authorList>
            <person name="Haro-Moreno J.M."/>
            <person name="Rodriguez-Valera F."/>
            <person name="Lopez-Perez M."/>
        </authorList>
    </citation>
    <scope>NUCLEOTIDE SEQUENCE [LARGE SCALE GENOMIC DNA]</scope>
    <source>
        <strain evidence="4">MED-G170</strain>
    </source>
</reference>
<dbReference type="Proteomes" id="UP000315889">
    <property type="component" value="Unassembled WGS sequence"/>
</dbReference>
<dbReference type="SFLD" id="SFLDS00019">
    <property type="entry name" value="Glutathione_Transferase_(cytos"/>
    <property type="match status" value="1"/>
</dbReference>
<dbReference type="AlphaFoldDB" id="A0A520MPC4"/>
<sequence>MKLYDFPNAPNPKRVKIFANEKGIELELVACDMRRGEHKSSEFLKKNPSGKIPVLELEDGRCIPESVAICRYLEAIFPEPNLLGASPFELGHIESRNRHIEFEMWREIGISWVNGPIVAQLGLVKQIPEAKAASDVAARNYFERLDREFGQNAYVAGDRFTIADITLYTAIEFASTMVDLKPESSLDNLNAWYQSVGARPSVTALTQQ</sequence>
<dbReference type="InterPro" id="IPR036282">
    <property type="entry name" value="Glutathione-S-Trfase_C_sf"/>
</dbReference>
<comment type="caution">
    <text evidence="4">The sequence shown here is derived from an EMBL/GenBank/DDBJ whole genome shotgun (WGS) entry which is preliminary data.</text>
</comment>
<dbReference type="InterPro" id="IPR040079">
    <property type="entry name" value="Glutathione_S-Trfase"/>
</dbReference>
<protein>
    <submittedName>
        <fullName evidence="4">Glutathione S-transferase family protein</fullName>
    </submittedName>
</protein>
<comment type="similarity">
    <text evidence="1">Belongs to the GST superfamily.</text>
</comment>
<organism evidence="4 5">
    <name type="scientific">SAR92 clade bacterium</name>
    <dbReference type="NCBI Taxonomy" id="2315479"/>
    <lineage>
        <taxon>Bacteria</taxon>
        <taxon>Pseudomonadati</taxon>
        <taxon>Pseudomonadota</taxon>
        <taxon>Gammaproteobacteria</taxon>
        <taxon>Cellvibrionales</taxon>
        <taxon>Porticoccaceae</taxon>
        <taxon>SAR92 clade</taxon>
    </lineage>
</organism>
<dbReference type="CDD" id="cd03051">
    <property type="entry name" value="GST_N_GTT2_like"/>
    <property type="match status" value="1"/>
</dbReference>
<name>A0A520MPC4_9GAMM</name>
<evidence type="ECO:0000256" key="1">
    <source>
        <dbReference type="RuleBase" id="RU003494"/>
    </source>
</evidence>
<dbReference type="Pfam" id="PF02798">
    <property type="entry name" value="GST_N"/>
    <property type="match status" value="1"/>
</dbReference>
<dbReference type="Pfam" id="PF00043">
    <property type="entry name" value="GST_C"/>
    <property type="match status" value="1"/>
</dbReference>
<feature type="domain" description="GST N-terminal" evidence="2">
    <location>
        <begin position="1"/>
        <end position="81"/>
    </location>
</feature>
<dbReference type="Gene3D" id="1.20.1050.10">
    <property type="match status" value="1"/>
</dbReference>
<evidence type="ECO:0000313" key="4">
    <source>
        <dbReference type="EMBL" id="RZO23071.1"/>
    </source>
</evidence>
<keyword evidence="4" id="KW-0808">Transferase</keyword>
<dbReference type="InterPro" id="IPR034345">
    <property type="entry name" value="Gtt2-like_N"/>
</dbReference>
<proteinExistence type="inferred from homology"/>
<dbReference type="PROSITE" id="PS50405">
    <property type="entry name" value="GST_CTER"/>
    <property type="match status" value="1"/>
</dbReference>
<dbReference type="InterPro" id="IPR036249">
    <property type="entry name" value="Thioredoxin-like_sf"/>
</dbReference>
<evidence type="ECO:0000259" key="3">
    <source>
        <dbReference type="PROSITE" id="PS50405"/>
    </source>
</evidence>
<dbReference type="GO" id="GO:0016740">
    <property type="term" value="F:transferase activity"/>
    <property type="evidence" value="ECO:0007669"/>
    <property type="project" value="UniProtKB-KW"/>
</dbReference>
<feature type="domain" description="GST C-terminal" evidence="3">
    <location>
        <begin position="86"/>
        <end position="208"/>
    </location>
</feature>
<evidence type="ECO:0000259" key="2">
    <source>
        <dbReference type="PROSITE" id="PS50404"/>
    </source>
</evidence>
<dbReference type="EMBL" id="SHBP01000001">
    <property type="protein sequence ID" value="RZO23071.1"/>
    <property type="molecule type" value="Genomic_DNA"/>
</dbReference>
<dbReference type="SFLD" id="SFLDG00358">
    <property type="entry name" value="Main_(cytGST)"/>
    <property type="match status" value="1"/>
</dbReference>
<dbReference type="PANTHER" id="PTHR44051">
    <property type="entry name" value="GLUTATHIONE S-TRANSFERASE-RELATED"/>
    <property type="match status" value="1"/>
</dbReference>
<dbReference type="Gene3D" id="3.40.30.10">
    <property type="entry name" value="Glutaredoxin"/>
    <property type="match status" value="1"/>
</dbReference>
<dbReference type="InterPro" id="IPR004045">
    <property type="entry name" value="Glutathione_S-Trfase_N"/>
</dbReference>
<dbReference type="SUPFAM" id="SSF47616">
    <property type="entry name" value="GST C-terminal domain-like"/>
    <property type="match status" value="1"/>
</dbReference>
<dbReference type="PROSITE" id="PS50404">
    <property type="entry name" value="GST_NTER"/>
    <property type="match status" value="1"/>
</dbReference>
<dbReference type="InterPro" id="IPR004046">
    <property type="entry name" value="GST_C"/>
</dbReference>
<dbReference type="InterPro" id="IPR010987">
    <property type="entry name" value="Glutathione-S-Trfase_C-like"/>
</dbReference>
<dbReference type="SUPFAM" id="SSF52833">
    <property type="entry name" value="Thioredoxin-like"/>
    <property type="match status" value="1"/>
</dbReference>
<dbReference type="PANTHER" id="PTHR44051:SF8">
    <property type="entry name" value="GLUTATHIONE S-TRANSFERASE GSTA"/>
    <property type="match status" value="1"/>
</dbReference>